<evidence type="ECO:0000313" key="3">
    <source>
        <dbReference type="EMBL" id="PFX24695.1"/>
    </source>
</evidence>
<accession>A0A2B4S896</accession>
<dbReference type="PANTHER" id="PTHR35450">
    <property type="entry name" value="REVERSE TRANSCRIPTASE DOMAIN-CONTAINING PROTEIN"/>
    <property type="match status" value="1"/>
</dbReference>
<evidence type="ECO:0000256" key="1">
    <source>
        <dbReference type="SAM" id="MobiDB-lite"/>
    </source>
</evidence>
<organism evidence="3 4">
    <name type="scientific">Stylophora pistillata</name>
    <name type="common">Smooth cauliflower coral</name>
    <dbReference type="NCBI Taxonomy" id="50429"/>
    <lineage>
        <taxon>Eukaryota</taxon>
        <taxon>Metazoa</taxon>
        <taxon>Cnidaria</taxon>
        <taxon>Anthozoa</taxon>
        <taxon>Hexacorallia</taxon>
        <taxon>Scleractinia</taxon>
        <taxon>Astrocoeniina</taxon>
        <taxon>Pocilloporidae</taxon>
        <taxon>Stylophora</taxon>
    </lineage>
</organism>
<feature type="transmembrane region" description="Helical" evidence="2">
    <location>
        <begin position="1205"/>
        <end position="1226"/>
    </location>
</feature>
<feature type="region of interest" description="Disordered" evidence="1">
    <location>
        <begin position="1"/>
        <end position="24"/>
    </location>
</feature>
<keyword evidence="4" id="KW-1185">Reference proteome</keyword>
<keyword evidence="2" id="KW-0472">Membrane</keyword>
<proteinExistence type="predicted"/>
<feature type="transmembrane region" description="Helical" evidence="2">
    <location>
        <begin position="900"/>
        <end position="922"/>
    </location>
</feature>
<protein>
    <submittedName>
        <fullName evidence="3">Uncharacterized protein</fullName>
    </submittedName>
</protein>
<dbReference type="AlphaFoldDB" id="A0A2B4S896"/>
<name>A0A2B4S896_STYPI</name>
<feature type="transmembrane region" description="Helical" evidence="2">
    <location>
        <begin position="929"/>
        <end position="957"/>
    </location>
</feature>
<dbReference type="Proteomes" id="UP000225706">
    <property type="component" value="Unassembled WGS sequence"/>
</dbReference>
<dbReference type="PANTHER" id="PTHR35450:SF2">
    <property type="entry name" value="REVERSE TRANSCRIPTASE DOMAIN-CONTAINING PROTEIN"/>
    <property type="match status" value="1"/>
</dbReference>
<sequence length="1271" mass="144817">MDFAGSWKKKGPKRPSAGESKQQKRRRLYVEKVCEIRKQISIAKAEVDRLKENRKLTKRGRRNREILHKECRTLSITSLVGYIEKKKSSLRKLKKGFVRGNKLEEARLINQQFKDDTSRVYAGMRRVLANDQESERLKYVDPGKRDEQIEEKVFVNIEEARERVVESTRIPCLDDGERYKLLGVLESVRQEDKLVLECAAREYLRRLSVIWTSPLSDYNRVVTSNQFALPVLGYLMWTQQWPVMELKQIDREARKTVVESGGRHSCSSNALLYMPRGRGGRGLRSVEMEYKATKIKGAVRLHGNGDRALGMVMEFEEQAARMGRWSIFKEAAKCAEELGLELDLEHAQGIKKEVRRCQIEKLEDEIRNQRWQGRLVTTRLEDESLSADGCFWWLTEWKNFPSYTIAGLVELYEQLLPTRVYTSQKTHTSGEGEVRCRLCGKAPESVAHILSGCSALAQSKYLSRHDAALKVLFYELLYDEGFIDEIPPWYSPDKPKPVYESENVKAYWDVPIYADQQEVRCNRVDARIVNHMCKRVVTLEMSCPWVNNRTRKDEEKTLKYGPLRWELRQQFPGYEVKQYNIIMDALGGWSRELDVMMRELVGGRSTDVLRKMQRAVLSGTLNIARTFKLLPTRVYTSQKTHTSGEGEVRCRLCGKAPESVAHILSGCSALAQSKYLSRHDAALKVLFYELLYDEGFIDEIPPWYSPDKPKPVYESENVKAYWDVPIYADQQEVRCNRVDARIVNHMCKRVVTLEMSCPWVNNRTRKDEEKTLKYGPPRWELRQKFPGYEVKQYNIIMDALGGWSRELDVMMRELVGGRSTDVLRKMQRAALSGTLNIARTFKEFLPSETIAKEREVIAKEWIVCDYEQSKPLATCGKILLHDDREGDDESLSSMANSITFYSNTSIPTMLAIICGLGILVWLKRNKTAMVFYFFLNILWFIVSLIQVIIAFIAWVIWHFIRKLVETNCSQRGDTCHCSTDKEEPWPVHNCDDIRVIESCFLAILIMSAFGAIMTLSGSIIGCMGTCCAKPATANVVVVQLFFGYPMVVQQTTTQGYAAQFFYPGQQPYPAEPGKARAAGIVGILIGIVGLCNLVCGFIYIALGGKDGAGLWVGFPHMIIFVLGLVTWLLLSKGAFIAYLVLSILMDIVTTVFVIICLIAWLIWHLIRKVVESECEQVGSQCICNAEKKVPIPVDKCSHIKTIESCFACMTFVNILGVILLLASSIIGCMGTCCAKSETNVVVVQQPAMVMTTVTTQQQGQAPPEYPEKPGY</sequence>
<feature type="transmembrane region" description="Helical" evidence="2">
    <location>
        <begin position="1109"/>
        <end position="1130"/>
    </location>
</feature>
<evidence type="ECO:0000256" key="2">
    <source>
        <dbReference type="SAM" id="Phobius"/>
    </source>
</evidence>
<dbReference type="OrthoDB" id="5955466at2759"/>
<gene>
    <name evidence="3" type="ORF">AWC38_SpisGene10691</name>
</gene>
<feature type="transmembrane region" description="Helical" evidence="2">
    <location>
        <begin position="995"/>
        <end position="1015"/>
    </location>
</feature>
<reference evidence="4" key="1">
    <citation type="journal article" date="2017" name="bioRxiv">
        <title>Comparative analysis of the genomes of Stylophora pistillata and Acropora digitifera provides evidence for extensive differences between species of corals.</title>
        <authorList>
            <person name="Voolstra C.R."/>
            <person name="Li Y."/>
            <person name="Liew Y.J."/>
            <person name="Baumgarten S."/>
            <person name="Zoccola D."/>
            <person name="Flot J.-F."/>
            <person name="Tambutte S."/>
            <person name="Allemand D."/>
            <person name="Aranda M."/>
        </authorList>
    </citation>
    <scope>NUCLEOTIDE SEQUENCE [LARGE SCALE GENOMIC DNA]</scope>
</reference>
<keyword evidence="2" id="KW-0812">Transmembrane</keyword>
<feature type="transmembrane region" description="Helical" evidence="2">
    <location>
        <begin position="1077"/>
        <end position="1102"/>
    </location>
</feature>
<comment type="caution">
    <text evidence="3">The sequence shown here is derived from an EMBL/GenBank/DDBJ whole genome shotgun (WGS) entry which is preliminary data.</text>
</comment>
<evidence type="ECO:0000313" key="4">
    <source>
        <dbReference type="Proteomes" id="UP000225706"/>
    </source>
</evidence>
<feature type="transmembrane region" description="Helical" evidence="2">
    <location>
        <begin position="1136"/>
        <end position="1163"/>
    </location>
</feature>
<keyword evidence="2" id="KW-1133">Transmembrane helix</keyword>
<feature type="transmembrane region" description="Helical" evidence="2">
    <location>
        <begin position="1027"/>
        <end position="1047"/>
    </location>
</feature>
<dbReference type="EMBL" id="LSMT01000169">
    <property type="protein sequence ID" value="PFX24695.1"/>
    <property type="molecule type" value="Genomic_DNA"/>
</dbReference>